<feature type="domain" description="ZF-HD dimerization-type" evidence="6">
    <location>
        <begin position="20"/>
        <end position="69"/>
    </location>
</feature>
<keyword evidence="5" id="KW-0862">Zinc</keyword>
<gene>
    <name evidence="8" type="primary">LOC105851709</name>
</gene>
<accession>A0A1S3DZ92</accession>
<dbReference type="AlphaFoldDB" id="A0A1S3DZ92"/>
<reference evidence="8" key="2">
    <citation type="submission" date="2025-08" db="UniProtKB">
        <authorList>
            <consortium name="RefSeq"/>
        </authorList>
    </citation>
    <scope>IDENTIFICATION</scope>
    <source>
        <tissue evidence="8">Etiolated seedlings</tissue>
    </source>
</reference>
<dbReference type="NCBIfam" id="TIGR01566">
    <property type="entry name" value="ZF_HD_prot_N"/>
    <property type="match status" value="1"/>
</dbReference>
<dbReference type="RefSeq" id="XP_012568785.1">
    <property type="nucleotide sequence ID" value="XM_012713331.1"/>
</dbReference>
<organism evidence="7 8">
    <name type="scientific">Cicer arietinum</name>
    <name type="common">Chickpea</name>
    <name type="synonym">Garbanzo</name>
    <dbReference type="NCBI Taxonomy" id="3827"/>
    <lineage>
        <taxon>Eukaryota</taxon>
        <taxon>Viridiplantae</taxon>
        <taxon>Streptophyta</taxon>
        <taxon>Embryophyta</taxon>
        <taxon>Tracheophyta</taxon>
        <taxon>Spermatophyta</taxon>
        <taxon>Magnoliopsida</taxon>
        <taxon>eudicotyledons</taxon>
        <taxon>Gunneridae</taxon>
        <taxon>Pentapetalae</taxon>
        <taxon>rosids</taxon>
        <taxon>fabids</taxon>
        <taxon>Fabales</taxon>
        <taxon>Fabaceae</taxon>
        <taxon>Papilionoideae</taxon>
        <taxon>50 kb inversion clade</taxon>
        <taxon>NPAAA clade</taxon>
        <taxon>Hologalegina</taxon>
        <taxon>IRL clade</taxon>
        <taxon>Cicereae</taxon>
        <taxon>Cicer</taxon>
    </lineage>
</organism>
<dbReference type="GO" id="GO:0008270">
    <property type="term" value="F:zinc ion binding"/>
    <property type="evidence" value="ECO:0007669"/>
    <property type="project" value="UniProtKB-KW"/>
</dbReference>
<dbReference type="GO" id="GO:0050793">
    <property type="term" value="P:regulation of developmental process"/>
    <property type="evidence" value="ECO:0007669"/>
    <property type="project" value="TreeGrafter"/>
</dbReference>
<dbReference type="PANTHER" id="PTHR31948">
    <property type="entry name" value="ZINC-FINGER HOMEODOMAIN PROTEIN 2"/>
    <property type="match status" value="1"/>
</dbReference>
<proteinExistence type="predicted"/>
<comment type="subcellular location">
    <subcellularLocation>
        <location evidence="1">Cytoplasm</location>
    </subcellularLocation>
</comment>
<evidence type="ECO:0000259" key="6">
    <source>
        <dbReference type="PROSITE" id="PS51523"/>
    </source>
</evidence>
<dbReference type="OrthoDB" id="1097919at2759"/>
<dbReference type="InterPro" id="IPR006456">
    <property type="entry name" value="ZF_HD_homeobox_Cys/His_dimer"/>
</dbReference>
<keyword evidence="3" id="KW-0479">Metal-binding</keyword>
<dbReference type="GO" id="GO:0005737">
    <property type="term" value="C:cytoplasm"/>
    <property type="evidence" value="ECO:0007669"/>
    <property type="project" value="UniProtKB-SubCell"/>
</dbReference>
<reference evidence="7" key="1">
    <citation type="journal article" date="2013" name="Nat. Biotechnol.">
        <title>Draft genome sequence of chickpea (Cicer arietinum) provides a resource for trait improvement.</title>
        <authorList>
            <person name="Varshney R.K."/>
            <person name="Song C."/>
            <person name="Saxena R.K."/>
            <person name="Azam S."/>
            <person name="Yu S."/>
            <person name="Sharpe A.G."/>
            <person name="Cannon S."/>
            <person name="Baek J."/>
            <person name="Rosen B.D."/>
            <person name="Tar'an B."/>
            <person name="Millan T."/>
            <person name="Zhang X."/>
            <person name="Ramsay L.D."/>
            <person name="Iwata A."/>
            <person name="Wang Y."/>
            <person name="Nelson W."/>
            <person name="Farmer A.D."/>
            <person name="Gaur P.M."/>
            <person name="Soderlund C."/>
            <person name="Penmetsa R.V."/>
            <person name="Xu C."/>
            <person name="Bharti A.K."/>
            <person name="He W."/>
            <person name="Winter P."/>
            <person name="Zhao S."/>
            <person name="Hane J.K."/>
            <person name="Carrasquilla-Garcia N."/>
            <person name="Condie J.A."/>
            <person name="Upadhyaya H.D."/>
            <person name="Luo M.C."/>
            <person name="Thudi M."/>
            <person name="Gowda C.L."/>
            <person name="Singh N.P."/>
            <person name="Lichtenzveig J."/>
            <person name="Gali K.K."/>
            <person name="Rubio J."/>
            <person name="Nadarajan N."/>
            <person name="Dolezel J."/>
            <person name="Bansal K.C."/>
            <person name="Xu X."/>
            <person name="Edwards D."/>
            <person name="Zhang G."/>
            <person name="Kahl G."/>
            <person name="Gil J."/>
            <person name="Singh K.B."/>
            <person name="Datta S.K."/>
            <person name="Jackson S.A."/>
            <person name="Wang J."/>
            <person name="Cook D.R."/>
        </authorList>
    </citation>
    <scope>NUCLEOTIDE SEQUENCE [LARGE SCALE GENOMIC DNA]</scope>
    <source>
        <strain evidence="7">cv. CDC Frontier</strain>
    </source>
</reference>
<evidence type="ECO:0000256" key="4">
    <source>
        <dbReference type="ARBA" id="ARBA00022771"/>
    </source>
</evidence>
<dbReference type="STRING" id="3827.A0A1S3DZ92"/>
<keyword evidence="2" id="KW-0963">Cytoplasm</keyword>
<dbReference type="Proteomes" id="UP000087171">
    <property type="component" value="Chromosome Ca3"/>
</dbReference>
<dbReference type="PROSITE" id="PS51523">
    <property type="entry name" value="ZF_HD_DIMER"/>
    <property type="match status" value="1"/>
</dbReference>
<name>A0A1S3DZ92_CICAR</name>
<evidence type="ECO:0000313" key="8">
    <source>
        <dbReference type="RefSeq" id="XP_012568785.1"/>
    </source>
</evidence>
<evidence type="ECO:0000256" key="3">
    <source>
        <dbReference type="ARBA" id="ARBA00022723"/>
    </source>
</evidence>
<evidence type="ECO:0000256" key="2">
    <source>
        <dbReference type="ARBA" id="ARBA00022490"/>
    </source>
</evidence>
<dbReference type="PANTHER" id="PTHR31948:SF162">
    <property type="entry name" value="MINI ZINC FINGER PROTEIN 2"/>
    <property type="match status" value="1"/>
</dbReference>
<keyword evidence="4" id="KW-0863">Zinc-finger</keyword>
<keyword evidence="7" id="KW-1185">Reference proteome</keyword>
<dbReference type="GO" id="GO:0000976">
    <property type="term" value="F:transcription cis-regulatory region binding"/>
    <property type="evidence" value="ECO:0007669"/>
    <property type="project" value="TreeGrafter"/>
</dbReference>
<evidence type="ECO:0000256" key="1">
    <source>
        <dbReference type="ARBA" id="ARBA00004496"/>
    </source>
</evidence>
<protein>
    <submittedName>
        <fullName evidence="8">Mini zinc finger protein 2-like</fullName>
    </submittedName>
</protein>
<dbReference type="GO" id="GO:0005634">
    <property type="term" value="C:nucleus"/>
    <property type="evidence" value="ECO:0007669"/>
    <property type="project" value="TreeGrafter"/>
</dbReference>
<dbReference type="Pfam" id="PF04770">
    <property type="entry name" value="ZF-HD_dimer"/>
    <property type="match status" value="1"/>
</dbReference>
<sequence length="90" mass="9792">MKRASSMKNTPPIVIVNEKYGECKKNFLVKSGGYLTDGCMEFMASRAGGTNAAMTCDACGCHRNFHKQEWYFVEATSSSSSSSTQPPKAP</sequence>
<dbReference type="GO" id="GO:0003700">
    <property type="term" value="F:DNA-binding transcription factor activity"/>
    <property type="evidence" value="ECO:0007669"/>
    <property type="project" value="TreeGrafter"/>
</dbReference>
<evidence type="ECO:0000256" key="5">
    <source>
        <dbReference type="ARBA" id="ARBA00022833"/>
    </source>
</evidence>
<evidence type="ECO:0000313" key="7">
    <source>
        <dbReference type="Proteomes" id="UP000087171"/>
    </source>
</evidence>